<dbReference type="OrthoDB" id="761538at2759"/>
<dbReference type="GO" id="GO:0006260">
    <property type="term" value="P:DNA replication"/>
    <property type="evidence" value="ECO:0007669"/>
    <property type="project" value="InterPro"/>
</dbReference>
<feature type="region of interest" description="Disordered" evidence="3">
    <location>
        <begin position="599"/>
        <end position="626"/>
    </location>
</feature>
<dbReference type="Gene3D" id="3.40.50.720">
    <property type="entry name" value="NAD(P)-binding Rossmann-like Domain"/>
    <property type="match status" value="1"/>
</dbReference>
<evidence type="ECO:0000313" key="5">
    <source>
        <dbReference type="EMBL" id="RLM79201.1"/>
    </source>
</evidence>
<protein>
    <recommendedName>
        <fullName evidence="4">NmrA-like domain-containing protein</fullName>
    </recommendedName>
</protein>
<gene>
    <name evidence="5" type="ORF">C2845_PM12G24600</name>
</gene>
<feature type="domain" description="NmrA-like" evidence="4">
    <location>
        <begin position="9"/>
        <end position="307"/>
    </location>
</feature>
<dbReference type="FunFam" id="1.10.8.60:FF:000030">
    <property type="entry name" value="replication factor C subunit 3"/>
    <property type="match status" value="1"/>
</dbReference>
<dbReference type="SUPFAM" id="SSF51735">
    <property type="entry name" value="NAD(P)-binding Rossmann-fold domains"/>
    <property type="match status" value="1"/>
</dbReference>
<dbReference type="EMBL" id="PQIB02000012">
    <property type="protein sequence ID" value="RLM79201.1"/>
    <property type="molecule type" value="Genomic_DNA"/>
</dbReference>
<dbReference type="SUPFAM" id="SSF52540">
    <property type="entry name" value="P-loop containing nucleoside triphosphate hydrolases"/>
    <property type="match status" value="1"/>
</dbReference>
<organism evidence="5 6">
    <name type="scientific">Panicum miliaceum</name>
    <name type="common">Proso millet</name>
    <name type="synonym">Broomcorn millet</name>
    <dbReference type="NCBI Taxonomy" id="4540"/>
    <lineage>
        <taxon>Eukaryota</taxon>
        <taxon>Viridiplantae</taxon>
        <taxon>Streptophyta</taxon>
        <taxon>Embryophyta</taxon>
        <taxon>Tracheophyta</taxon>
        <taxon>Spermatophyta</taxon>
        <taxon>Magnoliopsida</taxon>
        <taxon>Liliopsida</taxon>
        <taxon>Poales</taxon>
        <taxon>Poaceae</taxon>
        <taxon>PACMAD clade</taxon>
        <taxon>Panicoideae</taxon>
        <taxon>Panicodae</taxon>
        <taxon>Paniceae</taxon>
        <taxon>Panicinae</taxon>
        <taxon>Panicum</taxon>
        <taxon>Panicum sect. Panicum</taxon>
    </lineage>
</organism>
<dbReference type="Pfam" id="PF05368">
    <property type="entry name" value="NmrA"/>
    <property type="match status" value="1"/>
</dbReference>
<feature type="region of interest" description="Disordered" evidence="3">
    <location>
        <begin position="550"/>
        <end position="583"/>
    </location>
</feature>
<name>A0A3L6QES4_PANMI</name>
<dbReference type="Gene3D" id="3.90.25.10">
    <property type="entry name" value="UDP-galactose 4-epimerase, domain 1"/>
    <property type="match status" value="1"/>
</dbReference>
<dbReference type="GO" id="GO:0003677">
    <property type="term" value="F:DNA binding"/>
    <property type="evidence" value="ECO:0007669"/>
    <property type="project" value="InterPro"/>
</dbReference>
<dbReference type="Proteomes" id="UP000275267">
    <property type="component" value="Unassembled WGS sequence"/>
</dbReference>
<evidence type="ECO:0000256" key="3">
    <source>
        <dbReference type="SAM" id="MobiDB-lite"/>
    </source>
</evidence>
<dbReference type="FunFam" id="1.20.272.10:FF:000022">
    <property type="entry name" value="Replication factor C subunit 3"/>
    <property type="match status" value="1"/>
</dbReference>
<dbReference type="Gene3D" id="3.40.50.300">
    <property type="entry name" value="P-loop containing nucleotide triphosphate hydrolases"/>
    <property type="match status" value="1"/>
</dbReference>
<feature type="compositionally biased region" description="Polar residues" evidence="3">
    <location>
        <begin position="599"/>
        <end position="624"/>
    </location>
</feature>
<dbReference type="Pfam" id="PF22534">
    <property type="entry name" value="RFC_C"/>
    <property type="match status" value="1"/>
</dbReference>
<dbReference type="SUPFAM" id="SSF48019">
    <property type="entry name" value="post-AAA+ oligomerization domain-like"/>
    <property type="match status" value="1"/>
</dbReference>
<keyword evidence="1" id="KW-0521">NADP</keyword>
<dbReference type="InterPro" id="IPR008030">
    <property type="entry name" value="NmrA-like"/>
</dbReference>
<comment type="caution">
    <text evidence="5">The sequence shown here is derived from an EMBL/GenBank/DDBJ whole genome shotgun (WGS) entry which is preliminary data.</text>
</comment>
<dbReference type="Pfam" id="PF21960">
    <property type="entry name" value="RCF1-5-like_lid"/>
    <property type="match status" value="1"/>
</dbReference>
<dbReference type="PANTHER" id="PTHR43349:SF34">
    <property type="entry name" value="PINORESINOL-LARICIRESINOL REDUCTASE 3-RELATED"/>
    <property type="match status" value="1"/>
</dbReference>
<reference evidence="6" key="1">
    <citation type="journal article" date="2019" name="Nat. Commun.">
        <title>The genome of broomcorn millet.</title>
        <authorList>
            <person name="Zou C."/>
            <person name="Miki D."/>
            <person name="Li D."/>
            <person name="Tang Q."/>
            <person name="Xiao L."/>
            <person name="Rajput S."/>
            <person name="Deng P."/>
            <person name="Jia W."/>
            <person name="Huang R."/>
            <person name="Zhang M."/>
            <person name="Sun Y."/>
            <person name="Hu J."/>
            <person name="Fu X."/>
            <person name="Schnable P.S."/>
            <person name="Li F."/>
            <person name="Zhang H."/>
            <person name="Feng B."/>
            <person name="Zhu X."/>
            <person name="Liu R."/>
            <person name="Schnable J.C."/>
            <person name="Zhu J.-K."/>
            <person name="Zhang H."/>
        </authorList>
    </citation>
    <scope>NUCLEOTIDE SEQUENCE [LARGE SCALE GENOMIC DNA]</scope>
</reference>
<feature type="compositionally biased region" description="Basic and acidic residues" evidence="3">
    <location>
        <begin position="362"/>
        <end position="371"/>
    </location>
</feature>
<accession>A0A3L6QES4</accession>
<dbReference type="AlphaFoldDB" id="A0A3L6QES4"/>
<feature type="compositionally biased region" description="Basic and acidic residues" evidence="3">
    <location>
        <begin position="387"/>
        <end position="397"/>
    </location>
</feature>
<evidence type="ECO:0000259" key="4">
    <source>
        <dbReference type="Pfam" id="PF05368"/>
    </source>
</evidence>
<dbReference type="CDD" id="cd05259">
    <property type="entry name" value="PCBER_SDR_a"/>
    <property type="match status" value="1"/>
</dbReference>
<dbReference type="InterPro" id="IPR050608">
    <property type="entry name" value="NmrA-type/Isoflavone_red_sf"/>
</dbReference>
<dbReference type="InterPro" id="IPR008921">
    <property type="entry name" value="DNA_pol3_clamp-load_cplx_C"/>
</dbReference>
<keyword evidence="2" id="KW-0560">Oxidoreductase</keyword>
<dbReference type="InterPro" id="IPR045312">
    <property type="entry name" value="PCBER-like"/>
</dbReference>
<feature type="region of interest" description="Disordered" evidence="3">
    <location>
        <begin position="320"/>
        <end position="504"/>
    </location>
</feature>
<proteinExistence type="predicted"/>
<sequence length="1051" mass="117376">MSEVAAGTRSRVLVVGATGRLGGSLARASLAAGHPTFALVRPHHLARPDPPSLGPLVAAGATLLEGSLEDYQSLLKAVRQVDVVICAVPTKQALEQKPLIRAIKEAGCVKRFIPAEFGLDPTKVQIGDMAYGFYEKKIEIRHLIETEGIPHTYICCNFFMRYLLPSLVQPGLNAPPRDEIKIFGEGNTKGRTFSAGVFVKEGDVAQFTICTIEDPRTLNQTLYLRPPGNACSMNELADLWEMKINKSLKRVYITEEQLLKEILDAPFPLKMDLIFIYSAFVKGDHIYFEIDLLSEGTQLYPHVKYTTEFQIQSIMLAAQSNSGHNRHSRNDSSIKQKSGYEPSDTETEWHESPWNDGVLTSERTRLPKDPGRNGQVGIRRPNISPNRTRDYHVEKTSNLRYSRTPPRVTEQKRQPSPYVAGKNESRKKNSRTPPRFRSSMESFSKSSIKARFSRNRSISTLKLRPQEKEHPSRAPAFPGTNPVPAHPEREAADNVEEDSHAENCSQEISELIGNGKLPNSRYNEYPFTSTESIPTGDIFFSRDCRAPLEKTSTKHNNIDESLTMPSNAHAENDGGTTQDNNSNLGQLSQFVSAQTGLSRTTTKSSYATGRHSQISSTNTLSSPYNGGRLSGESGKFSDFTGKLVGGVMKFTSSKVQNDAWLPCVTGKACRKSRTPINKTNDESESSFIQKALVVEKIRLLWADKYRPRNLNGFICHREQVHQLKQLVSAEICPHIIFKGPPGSGKRSLCRAVLTEIFGDSSLNVSHYLKSCNGQGSTSVPILVPVSSSNHHVELNMRSQSKNARYALMTLADEMSDKRKITEPVVRKNFKVIVLYGVDKVSENNQRLIKWILDSSSDACKIIMTCQDESNLVDSIKSRCKLITIGVPSTREIVDILTYISKRESFDLPATFATTIASQSRRNLREAILALEACKTNNYPFIDGQAIPLGWEEVLEELSAEILDDPAPERLFLARGKLQKLLVEFVPPKLILQKLVELFLKGIHTSVKREVYYWHAYYDKRLPVGASALLKLEEFVAKFMSIHRKSLSVGSQ</sequence>
<evidence type="ECO:0000256" key="1">
    <source>
        <dbReference type="ARBA" id="ARBA00022857"/>
    </source>
</evidence>
<dbReference type="GO" id="GO:0016491">
    <property type="term" value="F:oxidoreductase activity"/>
    <property type="evidence" value="ECO:0007669"/>
    <property type="project" value="UniProtKB-KW"/>
</dbReference>
<dbReference type="InterPro" id="IPR027417">
    <property type="entry name" value="P-loop_NTPase"/>
</dbReference>
<evidence type="ECO:0000313" key="6">
    <source>
        <dbReference type="Proteomes" id="UP000275267"/>
    </source>
</evidence>
<feature type="compositionally biased region" description="Polar residues" evidence="3">
    <location>
        <begin position="574"/>
        <end position="583"/>
    </location>
</feature>
<dbReference type="Gene3D" id="1.20.272.10">
    <property type="match status" value="1"/>
</dbReference>
<dbReference type="FunFam" id="3.40.50.300:FF:001503">
    <property type="entry name" value="Replication factor C subunit 3"/>
    <property type="match status" value="1"/>
</dbReference>
<keyword evidence="6" id="KW-1185">Reference proteome</keyword>
<feature type="compositionally biased region" description="Basic and acidic residues" evidence="3">
    <location>
        <begin position="486"/>
        <end position="501"/>
    </location>
</feature>
<dbReference type="Gene3D" id="1.10.8.60">
    <property type="match status" value="1"/>
</dbReference>
<evidence type="ECO:0000256" key="2">
    <source>
        <dbReference type="ARBA" id="ARBA00023002"/>
    </source>
</evidence>
<dbReference type="InterPro" id="IPR036291">
    <property type="entry name" value="NAD(P)-bd_dom_sf"/>
</dbReference>
<dbReference type="STRING" id="4540.A0A3L6QES4"/>
<dbReference type="PANTHER" id="PTHR43349">
    <property type="entry name" value="PINORESINOL REDUCTASE-RELATED"/>
    <property type="match status" value="1"/>
</dbReference>